<dbReference type="SUPFAM" id="SSF81995">
    <property type="entry name" value="beta-sandwich domain of Sec23/24"/>
    <property type="match status" value="1"/>
</dbReference>
<keyword evidence="3" id="KW-1185">Reference proteome</keyword>
<accession>A0A699YBH7</accession>
<name>A0A699YBH7_HAELA</name>
<feature type="region of interest" description="Disordered" evidence="1">
    <location>
        <begin position="127"/>
        <end position="201"/>
    </location>
</feature>
<dbReference type="Proteomes" id="UP000485058">
    <property type="component" value="Unassembled WGS sequence"/>
</dbReference>
<proteinExistence type="predicted"/>
<feature type="non-terminal residue" evidence="2">
    <location>
        <position position="468"/>
    </location>
</feature>
<evidence type="ECO:0000313" key="3">
    <source>
        <dbReference type="Proteomes" id="UP000485058"/>
    </source>
</evidence>
<gene>
    <name evidence="2" type="ORF">HaLaN_01344</name>
</gene>
<dbReference type="EMBL" id="BLLF01000050">
    <property type="protein sequence ID" value="GFH06675.1"/>
    <property type="molecule type" value="Genomic_DNA"/>
</dbReference>
<comment type="caution">
    <text evidence="2">The sequence shown here is derived from an EMBL/GenBank/DDBJ whole genome shotgun (WGS) entry which is preliminary data.</text>
</comment>
<organism evidence="2 3">
    <name type="scientific">Haematococcus lacustris</name>
    <name type="common">Green alga</name>
    <name type="synonym">Haematococcus pluvialis</name>
    <dbReference type="NCBI Taxonomy" id="44745"/>
    <lineage>
        <taxon>Eukaryota</taxon>
        <taxon>Viridiplantae</taxon>
        <taxon>Chlorophyta</taxon>
        <taxon>core chlorophytes</taxon>
        <taxon>Chlorophyceae</taxon>
        <taxon>CS clade</taxon>
        <taxon>Chlamydomonadales</taxon>
        <taxon>Haematococcaceae</taxon>
        <taxon>Haematococcus</taxon>
    </lineage>
</organism>
<dbReference type="AlphaFoldDB" id="A0A699YBH7"/>
<evidence type="ECO:0000313" key="2">
    <source>
        <dbReference type="EMBL" id="GFH06675.1"/>
    </source>
</evidence>
<dbReference type="PRINTS" id="PR01217">
    <property type="entry name" value="PRICHEXTENSN"/>
</dbReference>
<sequence>MTNTWQPPPVYEGWYFWGGWHNAAWSVGYFLPGNAPVHRLITLSAGGQDLPYHIFIRYGWCANATRCNPADLCSPDARASYASQSRDFSFTANPGQDYFIVLFSSSQYCHIPSLRVIVSTSSTLLPPLPPPTPPSPPSPPPPPFPPPSPPTPPSPPPSPPSPPLPPFPPPSPPTPPSPPPFPPSPPLPPSTPPAPPAPPVPPGESYNLLASSHTVGHILMYSLLELTAGCCPAPGAADLGTCANPVLLTDLPLNGQLTFTPGPRNCSDMTRSMNLYWGSPWDVGYLLPGTNTWHRQFTVDTCLPDVPGSAVGYPLSLAVTALASTLGLCHLTSTGALGYMDVVTSANGCGGRLTFTAGVGQAYLITVSGFTPGFPCTQPAHRHGELRNHSVMLRDCMTKPPRVYIFWGGWHNATWSVGYFLPGDAPVHRLVSLTAGGQNLPQFTFIRYGWCANAGRCNPVNLCSPDAK</sequence>
<evidence type="ECO:0000256" key="1">
    <source>
        <dbReference type="SAM" id="MobiDB-lite"/>
    </source>
</evidence>
<protein>
    <submittedName>
        <fullName evidence="2">Multidomain presynaptic cytomatrix protein</fullName>
    </submittedName>
</protein>
<reference evidence="2 3" key="1">
    <citation type="submission" date="2020-02" db="EMBL/GenBank/DDBJ databases">
        <title>Draft genome sequence of Haematococcus lacustris strain NIES-144.</title>
        <authorList>
            <person name="Morimoto D."/>
            <person name="Nakagawa S."/>
            <person name="Yoshida T."/>
            <person name="Sawayama S."/>
        </authorList>
    </citation>
    <scope>NUCLEOTIDE SEQUENCE [LARGE SCALE GENOMIC DNA]</scope>
    <source>
        <strain evidence="2 3">NIES-144</strain>
    </source>
</reference>